<dbReference type="HOGENOM" id="CLU_3369073_0_0_1"/>
<accession>T1KLN1</accession>
<sequence length="35" mass="4120">MLSRVETHQDTHRLQVIFNCQTCPLGKPFLPFSFQ</sequence>
<keyword evidence="2" id="KW-1185">Reference proteome</keyword>
<dbReference type="AlphaFoldDB" id="T1KLN1"/>
<reference evidence="1" key="2">
    <citation type="submission" date="2015-06" db="UniProtKB">
        <authorList>
            <consortium name="EnsemblMetazoa"/>
        </authorList>
    </citation>
    <scope>IDENTIFICATION</scope>
</reference>
<evidence type="ECO:0000313" key="1">
    <source>
        <dbReference type="EnsemblMetazoa" id="tetur14g03030.1"/>
    </source>
</evidence>
<dbReference type="EnsemblMetazoa" id="tetur14g03030.1">
    <property type="protein sequence ID" value="tetur14g03030.1"/>
    <property type="gene ID" value="tetur14g03030"/>
</dbReference>
<evidence type="ECO:0000313" key="2">
    <source>
        <dbReference type="Proteomes" id="UP000015104"/>
    </source>
</evidence>
<dbReference type="EMBL" id="CAEY01000211">
    <property type="status" value="NOT_ANNOTATED_CDS"/>
    <property type="molecule type" value="Genomic_DNA"/>
</dbReference>
<reference evidence="2" key="1">
    <citation type="submission" date="2011-08" db="EMBL/GenBank/DDBJ databases">
        <authorList>
            <person name="Rombauts S."/>
        </authorList>
    </citation>
    <scope>NUCLEOTIDE SEQUENCE</scope>
    <source>
        <strain evidence="2">London</strain>
    </source>
</reference>
<organism evidence="1 2">
    <name type="scientific">Tetranychus urticae</name>
    <name type="common">Two-spotted spider mite</name>
    <dbReference type="NCBI Taxonomy" id="32264"/>
    <lineage>
        <taxon>Eukaryota</taxon>
        <taxon>Metazoa</taxon>
        <taxon>Ecdysozoa</taxon>
        <taxon>Arthropoda</taxon>
        <taxon>Chelicerata</taxon>
        <taxon>Arachnida</taxon>
        <taxon>Acari</taxon>
        <taxon>Acariformes</taxon>
        <taxon>Trombidiformes</taxon>
        <taxon>Prostigmata</taxon>
        <taxon>Eleutherengona</taxon>
        <taxon>Raphignathae</taxon>
        <taxon>Tetranychoidea</taxon>
        <taxon>Tetranychidae</taxon>
        <taxon>Tetranychus</taxon>
    </lineage>
</organism>
<name>T1KLN1_TETUR</name>
<dbReference type="Proteomes" id="UP000015104">
    <property type="component" value="Unassembled WGS sequence"/>
</dbReference>
<proteinExistence type="predicted"/>
<protein>
    <submittedName>
        <fullName evidence="1">Uncharacterized protein</fullName>
    </submittedName>
</protein>